<accession>A0A1H9L232</accession>
<dbReference type="GO" id="GO:0030246">
    <property type="term" value="F:carbohydrate binding"/>
    <property type="evidence" value="ECO:0007669"/>
    <property type="project" value="InterPro"/>
</dbReference>
<sequence length="300" mass="32269">MTGHTQISNEQLSVSVSALGAEMQSLQDARGRDYLWHGDAAYWGGRSPILFPIVGRAPDDTITVEGHSALMAQHGFARRSLFTLRDAGRNYCTHAMTDSAATRAVYPFAFRLSVTHRVRGAGVRISARVENLDTRPMPFGLGFHPAFCWPLPGCEGQPHRIMLNNAAAPDMARLRGGLLPAAHHPSPFENGVLTLDQSLFAEDAMIFPEGAGTGLTYGAGTGTTLRFAFENLPNLALWTKPGAPFICIEPWHGMAAREGASGEISERPYSVLLPAGAVQEFTLSVSFPALSGKIRAVGQI</sequence>
<reference evidence="1 2" key="1">
    <citation type="submission" date="2016-10" db="EMBL/GenBank/DDBJ databases">
        <authorList>
            <person name="de Groot N.N."/>
        </authorList>
    </citation>
    <scope>NUCLEOTIDE SEQUENCE [LARGE SCALE GENOMIC DNA]</scope>
    <source>
        <strain evidence="1 2">DSM 22007</strain>
    </source>
</reference>
<dbReference type="CDD" id="cd09024">
    <property type="entry name" value="Aldose_epim_lacX"/>
    <property type="match status" value="1"/>
</dbReference>
<dbReference type="InterPro" id="IPR011013">
    <property type="entry name" value="Gal_mutarotase_sf_dom"/>
</dbReference>
<dbReference type="Proteomes" id="UP000198634">
    <property type="component" value="Unassembled WGS sequence"/>
</dbReference>
<dbReference type="GO" id="GO:0005975">
    <property type="term" value="P:carbohydrate metabolic process"/>
    <property type="evidence" value="ECO:0007669"/>
    <property type="project" value="InterPro"/>
</dbReference>
<gene>
    <name evidence="1" type="ORF">SAMN04488092_12231</name>
</gene>
<dbReference type="STRING" id="657014.SAMN04488092_12231"/>
<dbReference type="RefSeq" id="WP_090271351.1">
    <property type="nucleotide sequence ID" value="NZ_FOEP01000022.1"/>
</dbReference>
<evidence type="ECO:0000313" key="1">
    <source>
        <dbReference type="EMBL" id="SER05522.1"/>
    </source>
</evidence>
<dbReference type="EMBL" id="FOEP01000022">
    <property type="protein sequence ID" value="SER05522.1"/>
    <property type="molecule type" value="Genomic_DNA"/>
</dbReference>
<dbReference type="InterPro" id="IPR014718">
    <property type="entry name" value="GH-type_carb-bd"/>
</dbReference>
<dbReference type="GO" id="GO:0016853">
    <property type="term" value="F:isomerase activity"/>
    <property type="evidence" value="ECO:0007669"/>
    <property type="project" value="InterPro"/>
</dbReference>
<protein>
    <submittedName>
        <fullName evidence="1">Galactose mutarotase</fullName>
    </submittedName>
</protein>
<evidence type="ECO:0000313" key="2">
    <source>
        <dbReference type="Proteomes" id="UP000198634"/>
    </source>
</evidence>
<dbReference type="AlphaFoldDB" id="A0A1H9L232"/>
<dbReference type="InterPro" id="IPR008183">
    <property type="entry name" value="Aldose_1/G6P_1-epimerase"/>
</dbReference>
<name>A0A1H9L232_9RHOB</name>
<organism evidence="1 2">
    <name type="scientific">Thalassovita taeanensis</name>
    <dbReference type="NCBI Taxonomy" id="657014"/>
    <lineage>
        <taxon>Bacteria</taxon>
        <taxon>Pseudomonadati</taxon>
        <taxon>Pseudomonadota</taxon>
        <taxon>Alphaproteobacteria</taxon>
        <taxon>Rhodobacterales</taxon>
        <taxon>Roseobacteraceae</taxon>
        <taxon>Thalassovita</taxon>
    </lineage>
</organism>
<dbReference type="Pfam" id="PF01263">
    <property type="entry name" value="Aldose_epim"/>
    <property type="match status" value="1"/>
</dbReference>
<dbReference type="SUPFAM" id="SSF74650">
    <property type="entry name" value="Galactose mutarotase-like"/>
    <property type="match status" value="1"/>
</dbReference>
<dbReference type="OrthoDB" id="9795355at2"/>
<proteinExistence type="predicted"/>
<keyword evidence="2" id="KW-1185">Reference proteome</keyword>
<dbReference type="InterPro" id="IPR037481">
    <property type="entry name" value="LacX"/>
</dbReference>
<dbReference type="Gene3D" id="2.70.98.10">
    <property type="match status" value="1"/>
</dbReference>